<dbReference type="GO" id="GO:0110001">
    <property type="term" value="C:toxin-antitoxin complex"/>
    <property type="evidence" value="ECO:0007669"/>
    <property type="project" value="InterPro"/>
</dbReference>
<keyword evidence="4" id="KW-0547">Nucleotide-binding</keyword>
<dbReference type="InterPro" id="IPR051813">
    <property type="entry name" value="HepT_RNase_toxin"/>
</dbReference>
<dbReference type="InterPro" id="IPR008201">
    <property type="entry name" value="HepT-like"/>
</dbReference>
<gene>
    <name evidence="7" type="ORF">J2I47_22920</name>
</gene>
<accession>A0A939GMA3</accession>
<dbReference type="PANTHER" id="PTHR34139">
    <property type="entry name" value="UPF0331 PROTEIN MJ0127"/>
    <property type="match status" value="1"/>
</dbReference>
<reference evidence="7" key="1">
    <citation type="submission" date="2021-03" db="EMBL/GenBank/DDBJ databases">
        <title>Fibrella sp. HMF5335 genome sequencing and assembly.</title>
        <authorList>
            <person name="Kang H."/>
            <person name="Kim H."/>
            <person name="Bae S."/>
            <person name="Joh K."/>
        </authorList>
    </citation>
    <scope>NUCLEOTIDE SEQUENCE</scope>
    <source>
        <strain evidence="7">HMF5335</strain>
    </source>
</reference>
<dbReference type="GO" id="GO:0004540">
    <property type="term" value="F:RNA nuclease activity"/>
    <property type="evidence" value="ECO:0007669"/>
    <property type="project" value="InterPro"/>
</dbReference>
<keyword evidence="1" id="KW-0597">Phosphoprotein</keyword>
<dbReference type="Proteomes" id="UP000664034">
    <property type="component" value="Unassembled WGS sequence"/>
</dbReference>
<keyword evidence="3" id="KW-0540">Nuclease</keyword>
<evidence type="ECO:0000313" key="7">
    <source>
        <dbReference type="EMBL" id="MBO0939420.1"/>
    </source>
</evidence>
<name>A0A939GMA3_9BACT</name>
<comment type="caution">
    <text evidence="7">The sequence shown here is derived from an EMBL/GenBank/DDBJ whole genome shotgun (WGS) entry which is preliminary data.</text>
</comment>
<evidence type="ECO:0000256" key="3">
    <source>
        <dbReference type="ARBA" id="ARBA00022722"/>
    </source>
</evidence>
<dbReference type="Gene3D" id="1.20.120.580">
    <property type="entry name" value="bsu32300-like"/>
    <property type="match status" value="1"/>
</dbReference>
<evidence type="ECO:0000313" key="8">
    <source>
        <dbReference type="Proteomes" id="UP000664034"/>
    </source>
</evidence>
<evidence type="ECO:0000256" key="2">
    <source>
        <dbReference type="ARBA" id="ARBA00022649"/>
    </source>
</evidence>
<dbReference type="AlphaFoldDB" id="A0A939GMA3"/>
<dbReference type="EMBL" id="JAFMYV010000014">
    <property type="protein sequence ID" value="MBO0939420.1"/>
    <property type="molecule type" value="Genomic_DNA"/>
</dbReference>
<organism evidence="7 8">
    <name type="scientific">Fibrella rubiginis</name>
    <dbReference type="NCBI Taxonomy" id="2817060"/>
    <lineage>
        <taxon>Bacteria</taxon>
        <taxon>Pseudomonadati</taxon>
        <taxon>Bacteroidota</taxon>
        <taxon>Cytophagia</taxon>
        <taxon>Cytophagales</taxon>
        <taxon>Spirosomataceae</taxon>
        <taxon>Fibrella</taxon>
    </lineage>
</organism>
<dbReference type="RefSeq" id="WP_207366946.1">
    <property type="nucleotide sequence ID" value="NZ_JAFMYV010000014.1"/>
</dbReference>
<evidence type="ECO:0000256" key="1">
    <source>
        <dbReference type="ARBA" id="ARBA00022553"/>
    </source>
</evidence>
<proteinExistence type="inferred from homology"/>
<protein>
    <submittedName>
        <fullName evidence="7">DUF86 domain-containing protein</fullName>
    </submittedName>
</protein>
<dbReference type="InterPro" id="IPR037038">
    <property type="entry name" value="HepT-like_sf"/>
</dbReference>
<keyword evidence="5" id="KW-0378">Hydrolase</keyword>
<evidence type="ECO:0000256" key="5">
    <source>
        <dbReference type="ARBA" id="ARBA00022801"/>
    </source>
</evidence>
<evidence type="ECO:0000256" key="4">
    <source>
        <dbReference type="ARBA" id="ARBA00022741"/>
    </source>
</evidence>
<dbReference type="GO" id="GO:0016787">
    <property type="term" value="F:hydrolase activity"/>
    <property type="evidence" value="ECO:0007669"/>
    <property type="project" value="UniProtKB-KW"/>
</dbReference>
<dbReference type="GO" id="GO:0000166">
    <property type="term" value="F:nucleotide binding"/>
    <property type="evidence" value="ECO:0007669"/>
    <property type="project" value="UniProtKB-KW"/>
</dbReference>
<dbReference type="PANTHER" id="PTHR34139:SF1">
    <property type="entry name" value="RNASE MJ1380-RELATED"/>
    <property type="match status" value="1"/>
</dbReference>
<sequence length="145" mass="17029">MYSSKNLTYICTILECIEKISIYTQDYYTADDFAWANDQLNYNATWSLLLVIGEEAKKIDKDLKATYPVIPWRQLAGMRNYLAHDYRGVDAELVFNISKHELQLLKSVLLLMLNDVEYESDALRTALDSPYYSHIQYLRERLNDK</sequence>
<keyword evidence="8" id="KW-1185">Reference proteome</keyword>
<dbReference type="Pfam" id="PF01934">
    <property type="entry name" value="HepT-like"/>
    <property type="match status" value="1"/>
</dbReference>
<keyword evidence="2" id="KW-1277">Toxin-antitoxin system</keyword>
<evidence type="ECO:0000256" key="6">
    <source>
        <dbReference type="ARBA" id="ARBA00024207"/>
    </source>
</evidence>
<comment type="similarity">
    <text evidence="6">Belongs to the HepT RNase toxin family.</text>
</comment>